<evidence type="ECO:0000313" key="2">
    <source>
        <dbReference type="Proteomes" id="UP000198793"/>
    </source>
</evidence>
<dbReference type="AlphaFoldDB" id="A0A1H0FRB5"/>
<sequence>MVAERDYQFSLYAVNVIASNGLTGRHVLAVPVAISAVSVTVGVVLTEEDSRKADLGDFEDIASLANAVQGGFKRFRTFPANELGRFVL</sequence>
<gene>
    <name evidence="1" type="ORF">SAMN05192530_102639</name>
</gene>
<name>A0A1H0FRB5_9HYPH</name>
<evidence type="ECO:0000313" key="1">
    <source>
        <dbReference type="EMBL" id="SDN97223.1"/>
    </source>
</evidence>
<accession>A0A1H0FRB5</accession>
<dbReference type="Proteomes" id="UP000198793">
    <property type="component" value="Unassembled WGS sequence"/>
</dbReference>
<reference evidence="1 2" key="1">
    <citation type="submission" date="2016-10" db="EMBL/GenBank/DDBJ databases">
        <authorList>
            <person name="de Groot N.N."/>
        </authorList>
    </citation>
    <scope>NUCLEOTIDE SEQUENCE [LARGE SCALE GENOMIC DNA]</scope>
    <source>
        <strain evidence="2">L7-484,KACC 16230,DSM 25025</strain>
    </source>
</reference>
<proteinExistence type="predicted"/>
<protein>
    <submittedName>
        <fullName evidence="1">Uncharacterized protein</fullName>
    </submittedName>
</protein>
<keyword evidence="2" id="KW-1185">Reference proteome</keyword>
<dbReference type="EMBL" id="FNIT01000002">
    <property type="protein sequence ID" value="SDN97223.1"/>
    <property type="molecule type" value="Genomic_DNA"/>
</dbReference>
<organism evidence="1 2">
    <name type="scientific">Aureimonas jatrophae</name>
    <dbReference type="NCBI Taxonomy" id="1166073"/>
    <lineage>
        <taxon>Bacteria</taxon>
        <taxon>Pseudomonadati</taxon>
        <taxon>Pseudomonadota</taxon>
        <taxon>Alphaproteobacteria</taxon>
        <taxon>Hyphomicrobiales</taxon>
        <taxon>Aurantimonadaceae</taxon>
        <taxon>Aureimonas</taxon>
    </lineage>
</organism>